<sequence>MNSLSTSVFPRHCDIRVRQGDLGRADAVSTIGIARWLEDARIHVRMPRFEQLGAHGEFGSHRIIFVSQWVERSARVHRTDADIQVHTGIRRIGRSSFTYEQAVFAGDERVGGGGATVLHLGPDGPLALPDELIADLADLALPEIGEAAAPRAGAERAQRGYYPFFVRLRARISDVDSNQHVNYLALLTWYDEAVAEFTAAALGADGLVPDLSASWYRIDYLGEVTYPGDYEIGVLVRARGEGSVAYELGLFHGHTCLGIADAIGPRGALPAKSFASVGPR</sequence>
<dbReference type="Proteomes" id="UP000254869">
    <property type="component" value="Unassembled WGS sequence"/>
</dbReference>
<keyword evidence="1" id="KW-0378">Hydrolase</keyword>
<dbReference type="CDD" id="cd00586">
    <property type="entry name" value="4HBT"/>
    <property type="match status" value="1"/>
</dbReference>
<reference evidence="1 2" key="1">
    <citation type="submission" date="2018-07" db="EMBL/GenBank/DDBJ databases">
        <title>Genomic Encyclopedia of Type Strains, Phase IV (KMG-IV): sequencing the most valuable type-strain genomes for metagenomic binning, comparative biology and taxonomic classification.</title>
        <authorList>
            <person name="Goeker M."/>
        </authorList>
    </citation>
    <scope>NUCLEOTIDE SEQUENCE [LARGE SCALE GENOMIC DNA]</scope>
    <source>
        <strain evidence="1 2">DSM 44290</strain>
    </source>
</reference>
<name>A0A370IC99_9NOCA</name>
<accession>A0A370IC99</accession>
<dbReference type="AlphaFoldDB" id="A0A370IC99"/>
<dbReference type="Gene3D" id="3.10.129.10">
    <property type="entry name" value="Hotdog Thioesterase"/>
    <property type="match status" value="2"/>
</dbReference>
<proteinExistence type="predicted"/>
<evidence type="ECO:0000313" key="2">
    <source>
        <dbReference type="Proteomes" id="UP000254869"/>
    </source>
</evidence>
<dbReference type="GO" id="GO:0016787">
    <property type="term" value="F:hydrolase activity"/>
    <property type="evidence" value="ECO:0007669"/>
    <property type="project" value="UniProtKB-KW"/>
</dbReference>
<dbReference type="SUPFAM" id="SSF54637">
    <property type="entry name" value="Thioesterase/thiol ester dehydrase-isomerase"/>
    <property type="match status" value="2"/>
</dbReference>
<keyword evidence="2" id="KW-1185">Reference proteome</keyword>
<dbReference type="EMBL" id="QQBC01000002">
    <property type="protein sequence ID" value="RDI68337.1"/>
    <property type="molecule type" value="Genomic_DNA"/>
</dbReference>
<protein>
    <submittedName>
        <fullName evidence="1">Acyl-CoA thioester hydrolase</fullName>
    </submittedName>
</protein>
<organism evidence="1 2">
    <name type="scientific">Nocardia pseudobrasiliensis</name>
    <dbReference type="NCBI Taxonomy" id="45979"/>
    <lineage>
        <taxon>Bacteria</taxon>
        <taxon>Bacillati</taxon>
        <taxon>Actinomycetota</taxon>
        <taxon>Actinomycetes</taxon>
        <taxon>Mycobacteriales</taxon>
        <taxon>Nocardiaceae</taxon>
        <taxon>Nocardia</taxon>
    </lineage>
</organism>
<gene>
    <name evidence="1" type="ORF">DFR76_102738</name>
</gene>
<evidence type="ECO:0000313" key="1">
    <source>
        <dbReference type="EMBL" id="RDI68337.1"/>
    </source>
</evidence>
<comment type="caution">
    <text evidence="1">The sequence shown here is derived from an EMBL/GenBank/DDBJ whole genome shotgun (WGS) entry which is preliminary data.</text>
</comment>
<dbReference type="STRING" id="1210086.GCA_001613105_01314"/>
<dbReference type="RefSeq" id="WP_067993264.1">
    <property type="nucleotide sequence ID" value="NZ_QQBC01000002.1"/>
</dbReference>
<dbReference type="InterPro" id="IPR029069">
    <property type="entry name" value="HotDog_dom_sf"/>
</dbReference>